<organism evidence="2 3">
    <name type="scientific">Paramuricea clavata</name>
    <name type="common">Red gorgonian</name>
    <name type="synonym">Violescent sea-whip</name>
    <dbReference type="NCBI Taxonomy" id="317549"/>
    <lineage>
        <taxon>Eukaryota</taxon>
        <taxon>Metazoa</taxon>
        <taxon>Cnidaria</taxon>
        <taxon>Anthozoa</taxon>
        <taxon>Octocorallia</taxon>
        <taxon>Malacalcyonacea</taxon>
        <taxon>Plexauridae</taxon>
        <taxon>Paramuricea</taxon>
    </lineage>
</organism>
<dbReference type="SMART" id="SM00875">
    <property type="entry name" value="BACK"/>
    <property type="match status" value="1"/>
</dbReference>
<dbReference type="PROSITE" id="PS50097">
    <property type="entry name" value="BTB"/>
    <property type="match status" value="1"/>
</dbReference>
<proteinExistence type="predicted"/>
<dbReference type="Pfam" id="PF07707">
    <property type="entry name" value="BACK"/>
    <property type="match status" value="1"/>
</dbReference>
<dbReference type="SUPFAM" id="SSF54695">
    <property type="entry name" value="POZ domain"/>
    <property type="match status" value="1"/>
</dbReference>
<dbReference type="InterPro" id="IPR045890">
    <property type="entry name" value="POB1-like"/>
</dbReference>
<dbReference type="PANTHER" id="PTHR46336:SF3">
    <property type="entry name" value="BTB_POZ DOMAIN-CONTAINING PROTEIN POB1"/>
    <property type="match status" value="1"/>
</dbReference>
<dbReference type="Proteomes" id="UP001152795">
    <property type="component" value="Unassembled WGS sequence"/>
</dbReference>
<dbReference type="EMBL" id="CACRXK020030635">
    <property type="protein sequence ID" value="CAB4042695.1"/>
    <property type="molecule type" value="Genomic_DNA"/>
</dbReference>
<dbReference type="PANTHER" id="PTHR46336">
    <property type="entry name" value="OS02G0260700 PROTEIN"/>
    <property type="match status" value="1"/>
</dbReference>
<dbReference type="Pfam" id="PF00651">
    <property type="entry name" value="BTB"/>
    <property type="match status" value="1"/>
</dbReference>
<feature type="compositionally biased region" description="Basic and acidic residues" evidence="1">
    <location>
        <begin position="32"/>
        <end position="56"/>
    </location>
</feature>
<sequence>MAKMTATENSNVAEETPETKEDGVEQSNAVEEEQKLPYEVEDGRKTCTENQSKETDINDEDTDENKSILSKLFVHSQWLAVQSPYFKALFYSGMKETYSNEVVMKIYEDDLQAHLTLIEAMYKLDVLIDKDYHLVVQVLVLANKYDVRHVIKKCKYVLLSTAPSLDMCEYILQEIKHLSHMADMYDMLEKFLVKEFTPIDKTWTMEKFTGLSKAALRLLLESDSLGTQSENTIFVALMEWVRFNIPSQARNKCDLLDVVRFEFIEVDFLYDFVQEHLVATKMLGFTKHLLKGLAYHGFSQIRREQFKSKPKKRPFVADADPTFSWVIDDKLEEKLTKFPGVPVYSSIFWNQGYKMKLQLGYMEDLSKCNFYLAIFGLKGEGCLYASYRAKSSLFVSKTIQLKKTLYTASNRSWGYRSLECNKAQIRGKGYTIDIWVQIN</sequence>
<dbReference type="Gene3D" id="3.30.710.10">
    <property type="entry name" value="Potassium Channel Kv1.1, Chain A"/>
    <property type="match status" value="1"/>
</dbReference>
<dbReference type="Gene3D" id="1.25.40.420">
    <property type="match status" value="1"/>
</dbReference>
<dbReference type="InterPro" id="IPR011333">
    <property type="entry name" value="SKP1/BTB/POZ_sf"/>
</dbReference>
<dbReference type="InterPro" id="IPR000210">
    <property type="entry name" value="BTB/POZ_dom"/>
</dbReference>
<dbReference type="OrthoDB" id="10027872at2759"/>
<name>A0A6S7KBF1_PARCT</name>
<protein>
    <submittedName>
        <fullName evidence="2">Kelch 28</fullName>
    </submittedName>
</protein>
<dbReference type="InterPro" id="IPR011705">
    <property type="entry name" value="BACK"/>
</dbReference>
<evidence type="ECO:0000313" key="3">
    <source>
        <dbReference type="Proteomes" id="UP001152795"/>
    </source>
</evidence>
<accession>A0A6S7KBF1</accession>
<evidence type="ECO:0000256" key="1">
    <source>
        <dbReference type="SAM" id="MobiDB-lite"/>
    </source>
</evidence>
<dbReference type="AlphaFoldDB" id="A0A6S7KBF1"/>
<feature type="region of interest" description="Disordered" evidence="1">
    <location>
        <begin position="1"/>
        <end position="62"/>
    </location>
</feature>
<keyword evidence="3" id="KW-1185">Reference proteome</keyword>
<reference evidence="2" key="1">
    <citation type="submission" date="2020-04" db="EMBL/GenBank/DDBJ databases">
        <authorList>
            <person name="Alioto T."/>
            <person name="Alioto T."/>
            <person name="Gomez Garrido J."/>
        </authorList>
    </citation>
    <scope>NUCLEOTIDE SEQUENCE</scope>
    <source>
        <strain evidence="2">A484AB</strain>
    </source>
</reference>
<feature type="compositionally biased region" description="Polar residues" evidence="1">
    <location>
        <begin position="1"/>
        <end position="13"/>
    </location>
</feature>
<evidence type="ECO:0000313" key="2">
    <source>
        <dbReference type="EMBL" id="CAB4042695.1"/>
    </source>
</evidence>
<comment type="caution">
    <text evidence="2">The sequence shown here is derived from an EMBL/GenBank/DDBJ whole genome shotgun (WGS) entry which is preliminary data.</text>
</comment>
<gene>
    <name evidence="2" type="ORF">PACLA_8A000225</name>
</gene>